<proteinExistence type="predicted"/>
<evidence type="ECO:0000313" key="3">
    <source>
        <dbReference type="Proteomes" id="UP000728032"/>
    </source>
</evidence>
<dbReference type="AlphaFoldDB" id="A0A7R9R1Q8"/>
<feature type="region of interest" description="Disordered" evidence="1">
    <location>
        <begin position="81"/>
        <end position="113"/>
    </location>
</feature>
<evidence type="ECO:0000256" key="1">
    <source>
        <dbReference type="SAM" id="MobiDB-lite"/>
    </source>
</evidence>
<name>A0A7R9R1Q8_9ACAR</name>
<dbReference type="EMBL" id="CAJPVJ010045297">
    <property type="protein sequence ID" value="CAG2182467.1"/>
    <property type="molecule type" value="Genomic_DNA"/>
</dbReference>
<gene>
    <name evidence="2" type="ORF">ONB1V03_LOCUS21888</name>
</gene>
<dbReference type="InterPro" id="IPR027973">
    <property type="entry name" value="FSAF1-like"/>
</dbReference>
<feature type="compositionally biased region" description="Basic residues" evidence="1">
    <location>
        <begin position="91"/>
        <end position="104"/>
    </location>
</feature>
<protein>
    <submittedName>
        <fullName evidence="2">Uncharacterized protein</fullName>
    </submittedName>
</protein>
<dbReference type="PANTHER" id="PTHR28366">
    <property type="entry name" value="CHROMOSOME 1 OPEN READING FRAME 131"/>
    <property type="match status" value="1"/>
</dbReference>
<feature type="non-terminal residue" evidence="2">
    <location>
        <position position="142"/>
    </location>
</feature>
<organism evidence="2">
    <name type="scientific">Oppiella nova</name>
    <dbReference type="NCBI Taxonomy" id="334625"/>
    <lineage>
        <taxon>Eukaryota</taxon>
        <taxon>Metazoa</taxon>
        <taxon>Ecdysozoa</taxon>
        <taxon>Arthropoda</taxon>
        <taxon>Chelicerata</taxon>
        <taxon>Arachnida</taxon>
        <taxon>Acari</taxon>
        <taxon>Acariformes</taxon>
        <taxon>Sarcoptiformes</taxon>
        <taxon>Oribatida</taxon>
        <taxon>Brachypylina</taxon>
        <taxon>Oppioidea</taxon>
        <taxon>Oppiidae</taxon>
        <taxon>Oppiella</taxon>
    </lineage>
</organism>
<sequence length="142" mass="16694">TQKTFRETYDKLKTNQNEFDFEKARHEVFKFGISGLDRTEKREAKIAHAISLGAVPPKGKPKNYKLLMDERKAMKKKVIEEKEQNSQQMQHKTKIYKQTKKKRNPNGVKGFDYQIGKYRNGVQFVDKKQIQSNKSKQIKSKS</sequence>
<accession>A0A7R9R1Q8</accession>
<dbReference type="Pfam" id="PF15375">
    <property type="entry name" value="FSAF1"/>
    <property type="match status" value="1"/>
</dbReference>
<keyword evidence="3" id="KW-1185">Reference proteome</keyword>
<dbReference type="PANTHER" id="PTHR28366:SF1">
    <property type="entry name" value="CHROMOSOME 1 OPEN READING FRAME 131"/>
    <property type="match status" value="1"/>
</dbReference>
<dbReference type="EMBL" id="OC960122">
    <property type="protein sequence ID" value="CAD7665331.1"/>
    <property type="molecule type" value="Genomic_DNA"/>
</dbReference>
<dbReference type="OrthoDB" id="10067479at2759"/>
<evidence type="ECO:0000313" key="2">
    <source>
        <dbReference type="EMBL" id="CAD7665331.1"/>
    </source>
</evidence>
<dbReference type="Proteomes" id="UP000728032">
    <property type="component" value="Unassembled WGS sequence"/>
</dbReference>
<reference evidence="2" key="1">
    <citation type="submission" date="2020-11" db="EMBL/GenBank/DDBJ databases">
        <authorList>
            <person name="Tran Van P."/>
        </authorList>
    </citation>
    <scope>NUCLEOTIDE SEQUENCE</scope>
</reference>
<dbReference type="InterPro" id="IPR052852">
    <property type="entry name" value="SSU_Processome_Comp"/>
</dbReference>
<feature type="non-terminal residue" evidence="2">
    <location>
        <position position="1"/>
    </location>
</feature>